<dbReference type="Proteomes" id="UP000673821">
    <property type="component" value="Unassembled WGS sequence"/>
</dbReference>
<comment type="caution">
    <text evidence="3">The sequence shown here is derived from an EMBL/GenBank/DDBJ whole genome shotgun (WGS) entry which is preliminary data.</text>
</comment>
<feature type="compositionally biased region" description="Basic residues" evidence="1">
    <location>
        <begin position="50"/>
        <end position="60"/>
    </location>
</feature>
<feature type="signal peptide" evidence="2">
    <location>
        <begin position="1"/>
        <end position="22"/>
    </location>
</feature>
<keyword evidence="4" id="KW-1185">Reference proteome</keyword>
<feature type="chain" id="PRO_5045235648" evidence="2">
    <location>
        <begin position="23"/>
        <end position="78"/>
    </location>
</feature>
<evidence type="ECO:0000313" key="3">
    <source>
        <dbReference type="EMBL" id="CAE6747148.1"/>
    </source>
</evidence>
<gene>
    <name evidence="3" type="ORF">R69776_02741</name>
</gene>
<protein>
    <submittedName>
        <fullName evidence="3">Uncharacterized protein</fullName>
    </submittedName>
</protein>
<feature type="region of interest" description="Disordered" evidence="1">
    <location>
        <begin position="29"/>
        <end position="78"/>
    </location>
</feature>
<reference evidence="3 4" key="1">
    <citation type="submission" date="2021-02" db="EMBL/GenBank/DDBJ databases">
        <authorList>
            <person name="Vanwijnsberghe S."/>
        </authorList>
    </citation>
    <scope>NUCLEOTIDE SEQUENCE [LARGE SCALE GENOMIC DNA]</scope>
    <source>
        <strain evidence="3 4">R-69776</strain>
    </source>
</reference>
<proteinExistence type="predicted"/>
<keyword evidence="2" id="KW-0732">Signal</keyword>
<sequence length="78" mass="7953">MKSRYAVSLAVAASLAVSAAFAPEVVAQTGAPGTKQMQDTQRKAEQKAHSAGKKSHHKTTPQKVAPQKAGSATPASAP</sequence>
<evidence type="ECO:0000313" key="4">
    <source>
        <dbReference type="Proteomes" id="UP000673821"/>
    </source>
</evidence>
<evidence type="ECO:0000256" key="1">
    <source>
        <dbReference type="SAM" id="MobiDB-lite"/>
    </source>
</evidence>
<name>A0ABN7LF38_9BURK</name>
<evidence type="ECO:0000256" key="2">
    <source>
        <dbReference type="SAM" id="SignalP"/>
    </source>
</evidence>
<accession>A0ABN7LF38</accession>
<dbReference type="EMBL" id="CAJNBH010000007">
    <property type="protein sequence ID" value="CAE6747148.1"/>
    <property type="molecule type" value="Genomic_DNA"/>
</dbReference>
<organism evidence="3 4">
    <name type="scientific">Paraburkholderia nemoris</name>
    <dbReference type="NCBI Taxonomy" id="2793076"/>
    <lineage>
        <taxon>Bacteria</taxon>
        <taxon>Pseudomonadati</taxon>
        <taxon>Pseudomonadota</taxon>
        <taxon>Betaproteobacteria</taxon>
        <taxon>Burkholderiales</taxon>
        <taxon>Burkholderiaceae</taxon>
        <taxon>Paraburkholderia</taxon>
    </lineage>
</organism>